<protein>
    <recommendedName>
        <fullName evidence="5">Calcineurin-like phosphoesterase domain-containing protein</fullName>
    </recommendedName>
</protein>
<keyword evidence="1" id="KW-0479">Metal-binding</keyword>
<keyword evidence="2" id="KW-0378">Hydrolase</keyword>
<keyword evidence="3" id="KW-0408">Iron</keyword>
<dbReference type="GO" id="GO:0016787">
    <property type="term" value="F:hydrolase activity"/>
    <property type="evidence" value="ECO:0007669"/>
    <property type="project" value="UniProtKB-KW"/>
</dbReference>
<comment type="caution">
    <text evidence="6">The sequence shown here is derived from an EMBL/GenBank/DDBJ whole genome shotgun (WGS) entry which is preliminary data.</text>
</comment>
<proteinExistence type="inferred from homology"/>
<dbReference type="PANTHER" id="PTHR42988:SF2">
    <property type="entry name" value="CYCLIC NUCLEOTIDE PHOSPHODIESTERASE CBUA0032-RELATED"/>
    <property type="match status" value="1"/>
</dbReference>
<dbReference type="EMBL" id="JEMB01002094">
    <property type="protein sequence ID" value="KYF83550.1"/>
    <property type="molecule type" value="Genomic_DNA"/>
</dbReference>
<comment type="similarity">
    <text evidence="4">Belongs to the cyclic nucleotide phosphodiesterase class-III family.</text>
</comment>
<dbReference type="InterPro" id="IPR027417">
    <property type="entry name" value="P-loop_NTPase"/>
</dbReference>
<evidence type="ECO:0000256" key="4">
    <source>
        <dbReference type="ARBA" id="ARBA00025742"/>
    </source>
</evidence>
<name>A0A150RTZ9_SORCE</name>
<dbReference type="Gene3D" id="3.60.21.10">
    <property type="match status" value="1"/>
</dbReference>
<organism evidence="6 7">
    <name type="scientific">Sorangium cellulosum</name>
    <name type="common">Polyangium cellulosum</name>
    <dbReference type="NCBI Taxonomy" id="56"/>
    <lineage>
        <taxon>Bacteria</taxon>
        <taxon>Pseudomonadati</taxon>
        <taxon>Myxococcota</taxon>
        <taxon>Polyangia</taxon>
        <taxon>Polyangiales</taxon>
        <taxon>Polyangiaceae</taxon>
        <taxon>Sorangium</taxon>
    </lineage>
</organism>
<feature type="domain" description="Calcineurin-like phosphoesterase" evidence="5">
    <location>
        <begin position="283"/>
        <end position="571"/>
    </location>
</feature>
<dbReference type="InterPro" id="IPR050884">
    <property type="entry name" value="CNP_phosphodiesterase-III"/>
</dbReference>
<dbReference type="SUPFAM" id="SSF56300">
    <property type="entry name" value="Metallo-dependent phosphatases"/>
    <property type="match status" value="1"/>
</dbReference>
<evidence type="ECO:0000313" key="6">
    <source>
        <dbReference type="EMBL" id="KYF83550.1"/>
    </source>
</evidence>
<evidence type="ECO:0000259" key="5">
    <source>
        <dbReference type="Pfam" id="PF00149"/>
    </source>
</evidence>
<dbReference type="SUPFAM" id="SSF52540">
    <property type="entry name" value="P-loop containing nucleoside triphosphate hydrolases"/>
    <property type="match status" value="1"/>
</dbReference>
<gene>
    <name evidence="6" type="ORF">BE17_09650</name>
</gene>
<dbReference type="Proteomes" id="UP000075635">
    <property type="component" value="Unassembled WGS sequence"/>
</dbReference>
<evidence type="ECO:0000256" key="1">
    <source>
        <dbReference type="ARBA" id="ARBA00022723"/>
    </source>
</evidence>
<sequence length="650" mass="71952">MMRAFDVRRPYSPERDVRDHGHLLDLLLSLPANGVVWPLVGARRAGKTWTLKALEHHLGSAGGTAVRYMDLRKAGPTLPVVPSGITLLLDEPQLAGKGGSPRDATAFLRWCDDLYRANTRVLLAMSPAEWVALERAAGGDAGLLSSRDMRFLDPLTPDEALKLARTDASKALLPALPAIWRRNPFLLEFVFELAEQSPDLAEEPWTLLWTARVRSELREFAYHRAVFEDGLTDPQRGVLREVARGAAPRDENVDLLERCGLVQRRGGRSALADPILEANLCPLRIHHVSDIHFGPKSAERVDVKEKGKHGDTMAPALGPPRVCDHYVEHVAELAAAGRAPHLLVVSGDIAEWADDAQYAEARGWLEKLCRHLADHPRLPPDEPNVLLVGGNHDVDWRQAARPAPAGTQARHAPFARAFDDHPRCARPRLEDPPEARALAVARYADLGVEFALLGSAEFGGQEDADPVRDELLTLIGRLRQGAMEEPDADRAAVLRDHVARIDPGLVHDADLQRVRRAQWHAPIRIAVLHHPVSPLPSTELARFGGLINAGEVKDALVHKEFCLVLHGHSHTGWFGKEQWPERHEDWTIRIAAAPSLSSREVQEHNGYNEIEIARDGVGDDVSYRIHVHRVVREGGTWTRRSSMGPFAPGK</sequence>
<dbReference type="InterPro" id="IPR029052">
    <property type="entry name" value="Metallo-depent_PP-like"/>
</dbReference>
<dbReference type="Pfam" id="PF00149">
    <property type="entry name" value="Metallophos"/>
    <property type="match status" value="1"/>
</dbReference>
<evidence type="ECO:0000256" key="3">
    <source>
        <dbReference type="ARBA" id="ARBA00023004"/>
    </source>
</evidence>
<dbReference type="GO" id="GO:0046872">
    <property type="term" value="F:metal ion binding"/>
    <property type="evidence" value="ECO:0007669"/>
    <property type="project" value="UniProtKB-KW"/>
</dbReference>
<dbReference type="PANTHER" id="PTHR42988">
    <property type="entry name" value="PHOSPHOHYDROLASE"/>
    <property type="match status" value="1"/>
</dbReference>
<evidence type="ECO:0000256" key="2">
    <source>
        <dbReference type="ARBA" id="ARBA00022801"/>
    </source>
</evidence>
<reference evidence="6 7" key="1">
    <citation type="submission" date="2014-02" db="EMBL/GenBank/DDBJ databases">
        <title>The small core and large imbalanced accessory genome model reveals a collaborative survival strategy of Sorangium cellulosum strains in nature.</title>
        <authorList>
            <person name="Han K."/>
            <person name="Peng R."/>
            <person name="Blom J."/>
            <person name="Li Y.-Z."/>
        </authorList>
    </citation>
    <scope>NUCLEOTIDE SEQUENCE [LARGE SCALE GENOMIC DNA]</scope>
    <source>
        <strain evidence="6 7">So0011-07</strain>
    </source>
</reference>
<dbReference type="AlphaFoldDB" id="A0A150RTZ9"/>
<accession>A0A150RTZ9</accession>
<dbReference type="InterPro" id="IPR004843">
    <property type="entry name" value="Calcineurin-like_PHP"/>
</dbReference>
<evidence type="ECO:0000313" key="7">
    <source>
        <dbReference type="Proteomes" id="UP000075635"/>
    </source>
</evidence>